<reference evidence="1 2" key="2">
    <citation type="journal article" date="2024" name="Int. J. Syst. Evol. Microbiol.">
        <title>Promethearchaeum syntrophicum gen. nov., sp. nov., an anaerobic, obligately syntrophic archaeon, the first isolate of the lineage 'Asgard' archaea, and proposal of the new archaeal phylum Promethearchaeota phyl. nov. and kingdom Promethearchaeati regn. nov.</title>
        <authorList>
            <person name="Imachi H."/>
            <person name="Nobu M.K."/>
            <person name="Kato S."/>
            <person name="Takaki Y."/>
            <person name="Miyazaki M."/>
            <person name="Miyata M."/>
            <person name="Ogawara M."/>
            <person name="Saito Y."/>
            <person name="Sakai S."/>
            <person name="Tahara Y.O."/>
            <person name="Takano Y."/>
            <person name="Tasumi E."/>
            <person name="Uematsu K."/>
            <person name="Yoshimura T."/>
            <person name="Itoh T."/>
            <person name="Ohkuma M."/>
            <person name="Takai K."/>
        </authorList>
    </citation>
    <scope>NUCLEOTIDE SEQUENCE [LARGE SCALE GENOMIC DNA]</scope>
    <source>
        <strain evidence="1 2">MK-D1</strain>
    </source>
</reference>
<accession>A0A5B9DD09</accession>
<dbReference type="EMBL" id="CP042905">
    <property type="protein sequence ID" value="QEE17108.1"/>
    <property type="molecule type" value="Genomic_DNA"/>
</dbReference>
<name>A0A5B9DD09_9ARCH</name>
<dbReference type="RefSeq" id="WP_147664025.1">
    <property type="nucleotide sequence ID" value="NZ_CP042905.2"/>
</dbReference>
<gene>
    <name evidence="1" type="ORF">DSAG12_02940</name>
</gene>
<evidence type="ECO:0000313" key="2">
    <source>
        <dbReference type="Proteomes" id="UP000321408"/>
    </source>
</evidence>
<dbReference type="Proteomes" id="UP000321408">
    <property type="component" value="Chromosome"/>
</dbReference>
<reference evidence="1 2" key="1">
    <citation type="journal article" date="2020" name="Nature">
        <title>Isolation of an archaeon at the prokaryote-eukaryote interface.</title>
        <authorList>
            <person name="Imachi H."/>
            <person name="Nobu M.K."/>
            <person name="Nakahara N."/>
            <person name="Morono Y."/>
            <person name="Ogawara M."/>
            <person name="Takaki Y."/>
            <person name="Takano Y."/>
            <person name="Uematsu K."/>
            <person name="Ikuta T."/>
            <person name="Ito M."/>
            <person name="Matsui Y."/>
            <person name="Miyazaki M."/>
            <person name="Murata K."/>
            <person name="Saito Y."/>
            <person name="Sakai S."/>
            <person name="Song C."/>
            <person name="Tasumi E."/>
            <person name="Yamanaka Y."/>
            <person name="Yamaguchi T."/>
            <person name="Kamagata Y."/>
            <person name="Tamaki H."/>
            <person name="Takai K."/>
        </authorList>
    </citation>
    <scope>NUCLEOTIDE SEQUENCE [LARGE SCALE GENOMIC DNA]</scope>
    <source>
        <strain evidence="1 2">MK-D1</strain>
    </source>
</reference>
<dbReference type="GeneID" id="41330918"/>
<proteinExistence type="predicted"/>
<dbReference type="KEGG" id="psyt:DSAG12_02940"/>
<organism evidence="1 2">
    <name type="scientific">Promethearchaeum syntrophicum</name>
    <dbReference type="NCBI Taxonomy" id="2594042"/>
    <lineage>
        <taxon>Archaea</taxon>
        <taxon>Promethearchaeati</taxon>
        <taxon>Promethearchaeota</taxon>
        <taxon>Promethearchaeia</taxon>
        <taxon>Promethearchaeales</taxon>
        <taxon>Promethearchaeaceae</taxon>
        <taxon>Promethearchaeum</taxon>
    </lineage>
</organism>
<keyword evidence="2" id="KW-1185">Reference proteome</keyword>
<sequence>MNFILENKQKADFLLERDLFDFVDNLENFQSRKKKKKEYLGKKAHIKELRTLDRDKLILIAYRRNNDKISSEYRQQYFKMLNRYEKNRLIEEIICFDKTQKK</sequence>
<evidence type="ECO:0000313" key="1">
    <source>
        <dbReference type="EMBL" id="QEE17108.1"/>
    </source>
</evidence>
<dbReference type="AlphaFoldDB" id="A0A5B9DD09"/>
<protein>
    <submittedName>
        <fullName evidence="1">Uncharacterized protein</fullName>
    </submittedName>
</protein>